<reference evidence="1 2" key="1">
    <citation type="submission" date="2019-04" db="EMBL/GenBank/DDBJ databases">
        <authorList>
            <person name="Li Y."/>
            <person name="Wang J."/>
        </authorList>
    </citation>
    <scope>NUCLEOTIDE SEQUENCE [LARGE SCALE GENOMIC DNA]</scope>
    <source>
        <strain evidence="1 2">DSM 14668</strain>
    </source>
</reference>
<dbReference type="AlphaFoldDB" id="A0A4V5PPF6"/>
<sequence length="113" mass="12188">MSGPIESSGDIEIYCHPARSSNRGTVPFFEKIPQGERLSLVFVPGETADPPYSLKVFAPSGTNIVDSLVRDPPTGAPQSPPPIEFVVSALGVYRIEIRSRTGRHRGDAKVRVG</sequence>
<organism evidence="1 2">
    <name type="scientific">Polyangium fumosum</name>
    <dbReference type="NCBI Taxonomy" id="889272"/>
    <lineage>
        <taxon>Bacteria</taxon>
        <taxon>Pseudomonadati</taxon>
        <taxon>Myxococcota</taxon>
        <taxon>Polyangia</taxon>
        <taxon>Polyangiales</taxon>
        <taxon>Polyangiaceae</taxon>
        <taxon>Polyangium</taxon>
    </lineage>
</organism>
<dbReference type="Proteomes" id="UP000309215">
    <property type="component" value="Unassembled WGS sequence"/>
</dbReference>
<accession>A0A4V5PPF6</accession>
<dbReference type="EMBL" id="SSMQ01000023">
    <property type="protein sequence ID" value="TKD04962.1"/>
    <property type="molecule type" value="Genomic_DNA"/>
</dbReference>
<keyword evidence="2" id="KW-1185">Reference proteome</keyword>
<evidence type="ECO:0000313" key="2">
    <source>
        <dbReference type="Proteomes" id="UP000309215"/>
    </source>
</evidence>
<gene>
    <name evidence="1" type="ORF">E8A74_22085</name>
</gene>
<evidence type="ECO:0008006" key="3">
    <source>
        <dbReference type="Google" id="ProtNLM"/>
    </source>
</evidence>
<dbReference type="RefSeq" id="WP_136931043.1">
    <property type="nucleotide sequence ID" value="NZ_SSMQ01000023.1"/>
</dbReference>
<comment type="caution">
    <text evidence="1">The sequence shown here is derived from an EMBL/GenBank/DDBJ whole genome shotgun (WGS) entry which is preliminary data.</text>
</comment>
<proteinExistence type="predicted"/>
<name>A0A4V5PPF6_9BACT</name>
<evidence type="ECO:0000313" key="1">
    <source>
        <dbReference type="EMBL" id="TKD04962.1"/>
    </source>
</evidence>
<dbReference type="OrthoDB" id="5515399at2"/>
<protein>
    <recommendedName>
        <fullName evidence="3">Peptidase C-terminal archaeal/bacterial domain-containing protein</fullName>
    </recommendedName>
</protein>